<gene>
    <name evidence="1" type="ORF">S12H4_44626</name>
</gene>
<dbReference type="AlphaFoldDB" id="X1UEI1"/>
<sequence>MTGTYTDIVEIVAPSSARAGETVWVTIEIRNKYSASVHVAKGEFRP</sequence>
<organism evidence="1">
    <name type="scientific">marine sediment metagenome</name>
    <dbReference type="NCBI Taxonomy" id="412755"/>
    <lineage>
        <taxon>unclassified sequences</taxon>
        <taxon>metagenomes</taxon>
        <taxon>ecological metagenomes</taxon>
    </lineage>
</organism>
<protein>
    <submittedName>
        <fullName evidence="1">Uncharacterized protein</fullName>
    </submittedName>
</protein>
<name>X1UEI1_9ZZZZ</name>
<evidence type="ECO:0000313" key="1">
    <source>
        <dbReference type="EMBL" id="GAJ15923.1"/>
    </source>
</evidence>
<dbReference type="EMBL" id="BARW01027517">
    <property type="protein sequence ID" value="GAJ15923.1"/>
    <property type="molecule type" value="Genomic_DNA"/>
</dbReference>
<comment type="caution">
    <text evidence="1">The sequence shown here is derived from an EMBL/GenBank/DDBJ whole genome shotgun (WGS) entry which is preliminary data.</text>
</comment>
<feature type="non-terminal residue" evidence="1">
    <location>
        <position position="46"/>
    </location>
</feature>
<accession>X1UEI1</accession>
<reference evidence="1" key="1">
    <citation type="journal article" date="2014" name="Front. Microbiol.">
        <title>High frequency of phylogenetically diverse reductive dehalogenase-homologous genes in deep subseafloor sedimentary metagenomes.</title>
        <authorList>
            <person name="Kawai M."/>
            <person name="Futagami T."/>
            <person name="Toyoda A."/>
            <person name="Takaki Y."/>
            <person name="Nishi S."/>
            <person name="Hori S."/>
            <person name="Arai W."/>
            <person name="Tsubouchi T."/>
            <person name="Morono Y."/>
            <person name="Uchiyama I."/>
            <person name="Ito T."/>
            <person name="Fujiyama A."/>
            <person name="Inagaki F."/>
            <person name="Takami H."/>
        </authorList>
    </citation>
    <scope>NUCLEOTIDE SEQUENCE</scope>
    <source>
        <strain evidence="1">Expedition CK06-06</strain>
    </source>
</reference>
<proteinExistence type="predicted"/>